<gene>
    <name evidence="2" type="ORF">GGX14DRAFT_576871</name>
</gene>
<organism evidence="2 3">
    <name type="scientific">Mycena pura</name>
    <dbReference type="NCBI Taxonomy" id="153505"/>
    <lineage>
        <taxon>Eukaryota</taxon>
        <taxon>Fungi</taxon>
        <taxon>Dikarya</taxon>
        <taxon>Basidiomycota</taxon>
        <taxon>Agaricomycotina</taxon>
        <taxon>Agaricomycetes</taxon>
        <taxon>Agaricomycetidae</taxon>
        <taxon>Agaricales</taxon>
        <taxon>Marasmiineae</taxon>
        <taxon>Mycenaceae</taxon>
        <taxon>Mycena</taxon>
    </lineage>
</organism>
<feature type="compositionally biased region" description="Pro residues" evidence="1">
    <location>
        <begin position="99"/>
        <end position="108"/>
    </location>
</feature>
<reference evidence="2" key="1">
    <citation type="submission" date="2023-03" db="EMBL/GenBank/DDBJ databases">
        <title>Massive genome expansion in bonnet fungi (Mycena s.s.) driven by repeated elements and novel gene families across ecological guilds.</title>
        <authorList>
            <consortium name="Lawrence Berkeley National Laboratory"/>
            <person name="Harder C.B."/>
            <person name="Miyauchi S."/>
            <person name="Viragh M."/>
            <person name="Kuo A."/>
            <person name="Thoen E."/>
            <person name="Andreopoulos B."/>
            <person name="Lu D."/>
            <person name="Skrede I."/>
            <person name="Drula E."/>
            <person name="Henrissat B."/>
            <person name="Morin E."/>
            <person name="Kohler A."/>
            <person name="Barry K."/>
            <person name="LaButti K."/>
            <person name="Morin E."/>
            <person name="Salamov A."/>
            <person name="Lipzen A."/>
            <person name="Mereny Z."/>
            <person name="Hegedus B."/>
            <person name="Baldrian P."/>
            <person name="Stursova M."/>
            <person name="Weitz H."/>
            <person name="Taylor A."/>
            <person name="Grigoriev I.V."/>
            <person name="Nagy L.G."/>
            <person name="Martin F."/>
            <person name="Kauserud H."/>
        </authorList>
    </citation>
    <scope>NUCLEOTIDE SEQUENCE</scope>
    <source>
        <strain evidence="2">9144</strain>
    </source>
</reference>
<sequence>MSAPTHHTGSAPTRCRSDSWSRCDQTCTDLHRLESRRPAARSTARPTAIPPPSRRHPAARRTAHARLFVAPLPAQPRGPPVPPPSRRPPPANRTARRPPIAPPASRRPPPARRTARNQIDHAAPTFRTGRGHGSTRCSGTHTGSAPTGCTGSTPGCRDRT</sequence>
<protein>
    <submittedName>
        <fullName evidence="2">Uncharacterized protein</fullName>
    </submittedName>
</protein>
<evidence type="ECO:0000313" key="2">
    <source>
        <dbReference type="EMBL" id="KAJ7193802.1"/>
    </source>
</evidence>
<feature type="compositionally biased region" description="Polar residues" evidence="1">
    <location>
        <begin position="1"/>
        <end position="11"/>
    </location>
</feature>
<keyword evidence="3" id="KW-1185">Reference proteome</keyword>
<feature type="region of interest" description="Disordered" evidence="1">
    <location>
        <begin position="1"/>
        <end position="160"/>
    </location>
</feature>
<dbReference type="Proteomes" id="UP001219525">
    <property type="component" value="Unassembled WGS sequence"/>
</dbReference>
<dbReference type="AlphaFoldDB" id="A0AAD6Y6Q5"/>
<evidence type="ECO:0000313" key="3">
    <source>
        <dbReference type="Proteomes" id="UP001219525"/>
    </source>
</evidence>
<feature type="compositionally biased region" description="Basic residues" evidence="1">
    <location>
        <begin position="53"/>
        <end position="64"/>
    </location>
</feature>
<feature type="compositionally biased region" description="Pro residues" evidence="1">
    <location>
        <begin position="73"/>
        <end position="91"/>
    </location>
</feature>
<name>A0AAD6Y6Q5_9AGAR</name>
<comment type="caution">
    <text evidence="2">The sequence shown here is derived from an EMBL/GenBank/DDBJ whole genome shotgun (WGS) entry which is preliminary data.</text>
</comment>
<accession>A0AAD6Y6Q5</accession>
<dbReference type="EMBL" id="JARJCW010000104">
    <property type="protein sequence ID" value="KAJ7193802.1"/>
    <property type="molecule type" value="Genomic_DNA"/>
</dbReference>
<evidence type="ECO:0000256" key="1">
    <source>
        <dbReference type="SAM" id="MobiDB-lite"/>
    </source>
</evidence>
<proteinExistence type="predicted"/>
<feature type="compositionally biased region" description="Polar residues" evidence="1">
    <location>
        <begin position="135"/>
        <end position="153"/>
    </location>
</feature>